<gene>
    <name evidence="3" type="ORF">ACOF00016_LOCUS7314</name>
    <name evidence="4" type="ORF">ACOF00016_LOCUS7315</name>
</gene>
<dbReference type="SMART" id="SM00382">
    <property type="entry name" value="AAA"/>
    <property type="match status" value="1"/>
</dbReference>
<feature type="region of interest" description="Disordered" evidence="1">
    <location>
        <begin position="225"/>
        <end position="262"/>
    </location>
</feature>
<feature type="compositionally biased region" description="Polar residues" evidence="1">
    <location>
        <begin position="243"/>
        <end position="252"/>
    </location>
</feature>
<evidence type="ECO:0000313" key="3">
    <source>
        <dbReference type="EMBL" id="CAE0409701.1"/>
    </source>
</evidence>
<protein>
    <recommendedName>
        <fullName evidence="2">AAA+ ATPase domain-containing protein</fullName>
    </recommendedName>
</protein>
<organism evidence="3">
    <name type="scientific">Amphora coffeiformis</name>
    <dbReference type="NCBI Taxonomy" id="265554"/>
    <lineage>
        <taxon>Eukaryota</taxon>
        <taxon>Sar</taxon>
        <taxon>Stramenopiles</taxon>
        <taxon>Ochrophyta</taxon>
        <taxon>Bacillariophyta</taxon>
        <taxon>Bacillariophyceae</taxon>
        <taxon>Bacillariophycidae</taxon>
        <taxon>Thalassiophysales</taxon>
        <taxon>Catenulaceae</taxon>
        <taxon>Amphora</taxon>
    </lineage>
</organism>
<feature type="domain" description="AAA+ ATPase" evidence="2">
    <location>
        <begin position="668"/>
        <end position="796"/>
    </location>
</feature>
<feature type="compositionally biased region" description="Low complexity" evidence="1">
    <location>
        <begin position="1"/>
        <end position="25"/>
    </location>
</feature>
<dbReference type="Pfam" id="PF00004">
    <property type="entry name" value="AAA"/>
    <property type="match status" value="1"/>
</dbReference>
<accession>A0A6S8JUK5</accession>
<dbReference type="AlphaFoldDB" id="A0A6S8JUK5"/>
<feature type="region of interest" description="Disordered" evidence="1">
    <location>
        <begin position="1"/>
        <end position="68"/>
    </location>
</feature>
<feature type="compositionally biased region" description="Acidic residues" evidence="1">
    <location>
        <begin position="228"/>
        <end position="241"/>
    </location>
</feature>
<dbReference type="InterPro" id="IPR027417">
    <property type="entry name" value="P-loop_NTPase"/>
</dbReference>
<dbReference type="GO" id="GO:0016887">
    <property type="term" value="F:ATP hydrolysis activity"/>
    <property type="evidence" value="ECO:0007669"/>
    <property type="project" value="InterPro"/>
</dbReference>
<name>A0A6S8JUK5_9STRA</name>
<dbReference type="EMBL" id="HBIM01008620">
    <property type="protein sequence ID" value="CAE0409703.1"/>
    <property type="molecule type" value="Transcribed_RNA"/>
</dbReference>
<evidence type="ECO:0000259" key="2">
    <source>
        <dbReference type="SMART" id="SM00382"/>
    </source>
</evidence>
<dbReference type="GO" id="GO:0005524">
    <property type="term" value="F:ATP binding"/>
    <property type="evidence" value="ECO:0007669"/>
    <property type="project" value="InterPro"/>
</dbReference>
<dbReference type="Gene3D" id="3.40.50.300">
    <property type="entry name" value="P-loop containing nucleotide triphosphate hydrolases"/>
    <property type="match status" value="1"/>
</dbReference>
<dbReference type="SUPFAM" id="SSF52540">
    <property type="entry name" value="P-loop containing nucleoside triphosphate hydrolases"/>
    <property type="match status" value="1"/>
</dbReference>
<dbReference type="PANTHER" id="PTHR46411:SF3">
    <property type="entry name" value="AAA+ ATPASE DOMAIN-CONTAINING PROTEIN"/>
    <property type="match status" value="1"/>
</dbReference>
<dbReference type="EMBL" id="HBIM01008619">
    <property type="protein sequence ID" value="CAE0409701.1"/>
    <property type="molecule type" value="Transcribed_RNA"/>
</dbReference>
<reference evidence="3" key="1">
    <citation type="submission" date="2021-01" db="EMBL/GenBank/DDBJ databases">
        <authorList>
            <person name="Corre E."/>
            <person name="Pelletier E."/>
            <person name="Niang G."/>
            <person name="Scheremetjew M."/>
            <person name="Finn R."/>
            <person name="Kale V."/>
            <person name="Holt S."/>
            <person name="Cochrane G."/>
            <person name="Meng A."/>
            <person name="Brown T."/>
            <person name="Cohen L."/>
        </authorList>
    </citation>
    <scope>NUCLEOTIDE SEQUENCE</scope>
    <source>
        <strain evidence="3">CCMP127</strain>
    </source>
</reference>
<dbReference type="InterPro" id="IPR003959">
    <property type="entry name" value="ATPase_AAA_core"/>
</dbReference>
<proteinExistence type="predicted"/>
<dbReference type="PANTHER" id="PTHR46411">
    <property type="entry name" value="FAMILY ATPASE, PUTATIVE-RELATED"/>
    <property type="match status" value="1"/>
</dbReference>
<evidence type="ECO:0000256" key="1">
    <source>
        <dbReference type="SAM" id="MobiDB-lite"/>
    </source>
</evidence>
<evidence type="ECO:0000313" key="4">
    <source>
        <dbReference type="EMBL" id="CAE0409703.1"/>
    </source>
</evidence>
<sequence>MAAIQAQKQKAAAATQSQTAAAATAPLPPPPNLAAALQARHAKDAPPFEKPSSSSSKPVTAESVWHEGSGPYSFDKERRAFVFFREGQKATDFVPTFVTTTLQNNDNDNQQQGQQEQHTDIIVPLAPCVYRMCDYTIAKREPVALERCVLKLGVLRCLQRECQTLNALLWHRLSNTSGGSSSLEEDELGKVRFMELLSNCGVYQKVAEMILQRVGQVQDEMANKPQAIDDDDNDDDDDDGNDTPTPRQTSSHNKMDRSHNPLGIPQIKVDALDQFLETIETLYPALQQARDEIRESLTVSFYPGLGELFSPGSQLLCHPEGMEGSPLGCSCVQSWYAEEINKATGKTKRRFVLVIEFVVSVGDELVFVAASDVYPEFHDTSRNQPIRDLTHRKLLPHSNPDDKALLHRLQQRGEFYASVATKNHYLEYYPDSFFPIIGGGWNSNAVRPLSKGGRVMVDVKRGILEGHMPVRGSSSDGLSDTVKEAIKLFEQSKRTGVAVPFRTAILPGFEDTAHPAPTNNVRGDSDRPHLWQAWPMLTGFSFTARVWGKLLLGMPKPTTIKAPDRSLLTRQDSPRRAPSKRFGVEIAALGGEGSCGNCGYITFQEKAFDQLVLAEDKKELIRAVARNAGGSSHVNKLDETVGTDEDYDDDDDDDLDEIGLDVVANKGGASIFLLHGPPGCGKTLTAEAISELLRKPLYIVTAGDLGITAAEVEKTLGAVLDLCQTWDALVLIDEADIFLEARTSTEIQRNALVCVMLRLLEYYSGCLFLSSNRAAESIDPAIASRITVMLGYPPLDEQGRAKVWKNLIELVPSLPVDKTSGEVPERILANGRRASKYRAAFSEEDYASLGARYELNGRQIKNSIVLARALARERGTPLELPVLHRAVTAVAGKQQA</sequence>
<dbReference type="InterPro" id="IPR003593">
    <property type="entry name" value="AAA+_ATPase"/>
</dbReference>